<name>A0ABY8KL58_9BACI</name>
<evidence type="ECO:0000313" key="2">
    <source>
        <dbReference type="Proteomes" id="UP001244564"/>
    </source>
</evidence>
<protein>
    <submittedName>
        <fullName evidence="1">Uncharacterized protein</fullName>
    </submittedName>
</protein>
<proteinExistence type="predicted"/>
<dbReference type="Proteomes" id="UP001244564">
    <property type="component" value="Chromosome"/>
</dbReference>
<dbReference type="RefSeq" id="WP_279495652.1">
    <property type="nucleotide sequence ID" value="NZ_CP122283.1"/>
</dbReference>
<accession>A0ABY8KL58</accession>
<keyword evidence="2" id="KW-1185">Reference proteome</keyword>
<reference evidence="1 2" key="1">
    <citation type="submission" date="2023-04" db="EMBL/GenBank/DDBJ databases">
        <title>Genomic of Lysinibacillus capsici TSBLM.</title>
        <authorList>
            <person name="Hu X.S."/>
            <person name="Yu C.H."/>
        </authorList>
    </citation>
    <scope>NUCLEOTIDE SEQUENCE [LARGE SCALE GENOMIC DNA]</scope>
    <source>
        <strain evidence="1 2">TSBLM</strain>
    </source>
</reference>
<organism evidence="1 2">
    <name type="scientific">Lysinibacillus capsici</name>
    <dbReference type="NCBI Taxonomy" id="2115968"/>
    <lineage>
        <taxon>Bacteria</taxon>
        <taxon>Bacillati</taxon>
        <taxon>Bacillota</taxon>
        <taxon>Bacilli</taxon>
        <taxon>Bacillales</taxon>
        <taxon>Bacillaceae</taxon>
        <taxon>Lysinibacillus</taxon>
    </lineage>
</organism>
<dbReference type="EMBL" id="CP122283">
    <property type="protein sequence ID" value="WGF40227.1"/>
    <property type="molecule type" value="Genomic_DNA"/>
</dbReference>
<gene>
    <name evidence="1" type="ORF">QBO96_08145</name>
</gene>
<evidence type="ECO:0000313" key="1">
    <source>
        <dbReference type="EMBL" id="WGF40227.1"/>
    </source>
</evidence>
<sequence>MSFKAQLKVIDGIKKDKPDYFMLYLNAFINEIERANKKYETAREYDRDTLTKLIWTGVKTISVSEQTNDEKVLLESRLPLLTFINGLMALLTPKEFEKIFPIDKEFNGDKWGMKDYYYTRRYIEEFGENRVIGDEIEEYLWEYQNHTIRFYMVKTLKIMSNIRRLETGKGIMEEFLEEQGVPTYTMHEDLDNKQYIENNQTGEISEVKKPRPRYLRVVKNENKKIML</sequence>